<name>A0A699S954_TANCI</name>
<protein>
    <submittedName>
        <fullName evidence="1">Uncharacterized mitochondrial protein AtMg00810-like</fullName>
    </submittedName>
</protein>
<comment type="caution">
    <text evidence="1">The sequence shown here is derived from an EMBL/GenBank/DDBJ whole genome shotgun (WGS) entry which is preliminary data.</text>
</comment>
<dbReference type="PANTHER" id="PTHR11439">
    <property type="entry name" value="GAG-POL-RELATED RETROTRANSPOSON"/>
    <property type="match status" value="1"/>
</dbReference>
<dbReference type="AlphaFoldDB" id="A0A699S954"/>
<reference evidence="1" key="1">
    <citation type="journal article" date="2019" name="Sci. Rep.">
        <title>Draft genome of Tanacetum cinerariifolium, the natural source of mosquito coil.</title>
        <authorList>
            <person name="Yamashiro T."/>
            <person name="Shiraishi A."/>
            <person name="Satake H."/>
            <person name="Nakayama K."/>
        </authorList>
    </citation>
    <scope>NUCLEOTIDE SEQUENCE</scope>
</reference>
<sequence>WSSKRQKSAAISSTEVEYIALSGCCAQILWMRSQLSDYGLGFNKLPMYCDKKVLLPYAAIMYKTLGLSISTSIPLYQGEGLQISQSPRGIFINQSKYALESLKKYGFESCNPVDTPMAEKSKLNEDKEEKAVDPSHYRGIIGTLLYLTASRLDLQFAICICARILLLH</sequence>
<dbReference type="EMBL" id="BKCJ011146524">
    <property type="protein sequence ID" value="GFC94012.1"/>
    <property type="molecule type" value="Genomic_DNA"/>
</dbReference>
<evidence type="ECO:0000313" key="1">
    <source>
        <dbReference type="EMBL" id="GFC94012.1"/>
    </source>
</evidence>
<feature type="non-terminal residue" evidence="1">
    <location>
        <position position="1"/>
    </location>
</feature>
<organism evidence="1">
    <name type="scientific">Tanacetum cinerariifolium</name>
    <name type="common">Dalmatian daisy</name>
    <name type="synonym">Chrysanthemum cinerariifolium</name>
    <dbReference type="NCBI Taxonomy" id="118510"/>
    <lineage>
        <taxon>Eukaryota</taxon>
        <taxon>Viridiplantae</taxon>
        <taxon>Streptophyta</taxon>
        <taxon>Embryophyta</taxon>
        <taxon>Tracheophyta</taxon>
        <taxon>Spermatophyta</taxon>
        <taxon>Magnoliopsida</taxon>
        <taxon>eudicotyledons</taxon>
        <taxon>Gunneridae</taxon>
        <taxon>Pentapetalae</taxon>
        <taxon>asterids</taxon>
        <taxon>campanulids</taxon>
        <taxon>Asterales</taxon>
        <taxon>Asteraceae</taxon>
        <taxon>Asteroideae</taxon>
        <taxon>Anthemideae</taxon>
        <taxon>Anthemidinae</taxon>
        <taxon>Tanacetum</taxon>
    </lineage>
</organism>
<proteinExistence type="predicted"/>
<accession>A0A699S954</accession>
<gene>
    <name evidence="1" type="ORF">Tci_865982</name>
</gene>
<dbReference type="PANTHER" id="PTHR11439:SF483">
    <property type="entry name" value="PEPTIDE SYNTHASE GLIP-LIKE, PUTATIVE (AFU_ORTHOLOGUE AFUA_3G12920)-RELATED"/>
    <property type="match status" value="1"/>
</dbReference>